<dbReference type="SUPFAM" id="SSF53335">
    <property type="entry name" value="S-adenosyl-L-methionine-dependent methyltransferases"/>
    <property type="match status" value="1"/>
</dbReference>
<evidence type="ECO:0000256" key="5">
    <source>
        <dbReference type="ARBA" id="ARBA00039681"/>
    </source>
</evidence>
<name>A0A6H5J1S2_9HYME</name>
<dbReference type="InterPro" id="IPR031303">
    <property type="entry name" value="C5_meth_CS"/>
</dbReference>
<dbReference type="GO" id="GO:0032259">
    <property type="term" value="P:methylation"/>
    <property type="evidence" value="ECO:0007669"/>
    <property type="project" value="UniProtKB-KW"/>
</dbReference>
<dbReference type="GO" id="GO:0008168">
    <property type="term" value="F:methyltransferase activity"/>
    <property type="evidence" value="ECO:0007669"/>
    <property type="project" value="UniProtKB-KW"/>
</dbReference>
<dbReference type="GO" id="GO:0005634">
    <property type="term" value="C:nucleus"/>
    <property type="evidence" value="ECO:0007669"/>
    <property type="project" value="TreeGrafter"/>
</dbReference>
<keyword evidence="1 7" id="KW-0489">Methyltransferase</keyword>
<evidence type="ECO:0000256" key="6">
    <source>
        <dbReference type="ARBA" id="ARBA00042810"/>
    </source>
</evidence>
<evidence type="ECO:0000256" key="7">
    <source>
        <dbReference type="PROSITE-ProRule" id="PRU01016"/>
    </source>
</evidence>
<keyword evidence="2 7" id="KW-0808">Transferase</keyword>
<keyword evidence="3 7" id="KW-0949">S-adenosyl-L-methionine</keyword>
<dbReference type="InterPro" id="IPR050750">
    <property type="entry name" value="C5-MTase"/>
</dbReference>
<dbReference type="Gene3D" id="3.40.50.150">
    <property type="entry name" value="Vaccinia Virus protein VP39"/>
    <property type="match status" value="1"/>
</dbReference>
<evidence type="ECO:0000256" key="1">
    <source>
        <dbReference type="ARBA" id="ARBA00022603"/>
    </source>
</evidence>
<evidence type="ECO:0000256" key="4">
    <source>
        <dbReference type="ARBA" id="ARBA00039081"/>
    </source>
</evidence>
<dbReference type="PANTHER" id="PTHR46098:SF1">
    <property type="entry name" value="TRNA (CYTOSINE(38)-C(5))-METHYLTRANSFERASE"/>
    <property type="match status" value="1"/>
</dbReference>
<dbReference type="AlphaFoldDB" id="A0A6H5J1S2"/>
<dbReference type="PROSITE" id="PS51679">
    <property type="entry name" value="SAM_MT_C5"/>
    <property type="match status" value="1"/>
</dbReference>
<dbReference type="PANTHER" id="PTHR46098">
    <property type="entry name" value="TRNA (CYTOSINE(38)-C(5))-METHYLTRANSFERASE"/>
    <property type="match status" value="1"/>
</dbReference>
<gene>
    <name evidence="8" type="ORF">TBRA_LOCUS15174</name>
</gene>
<reference evidence="8 9" key="1">
    <citation type="submission" date="2020-02" db="EMBL/GenBank/DDBJ databases">
        <authorList>
            <person name="Ferguson B K."/>
        </authorList>
    </citation>
    <scope>NUCLEOTIDE SEQUENCE [LARGE SCALE GENOMIC DNA]</scope>
</reference>
<keyword evidence="9" id="KW-1185">Reference proteome</keyword>
<feature type="active site" evidence="7">
    <location>
        <position position="64"/>
    </location>
</feature>
<dbReference type="Gene3D" id="3.90.120.10">
    <property type="entry name" value="DNA Methylase, subunit A, domain 2"/>
    <property type="match status" value="1"/>
</dbReference>
<dbReference type="EC" id="2.1.1.204" evidence="4"/>
<dbReference type="Pfam" id="PF00145">
    <property type="entry name" value="DNA_methylase"/>
    <property type="match status" value="1"/>
</dbReference>
<dbReference type="EMBL" id="CADCXV010001332">
    <property type="protein sequence ID" value="CAB0043586.1"/>
    <property type="molecule type" value="Genomic_DNA"/>
</dbReference>
<dbReference type="InterPro" id="IPR029063">
    <property type="entry name" value="SAM-dependent_MTases_sf"/>
</dbReference>
<proteinExistence type="inferred from homology"/>
<accession>A0A6H5J1S2</accession>
<evidence type="ECO:0000313" key="9">
    <source>
        <dbReference type="Proteomes" id="UP000479190"/>
    </source>
</evidence>
<organism evidence="8 9">
    <name type="scientific">Trichogramma brassicae</name>
    <dbReference type="NCBI Taxonomy" id="86971"/>
    <lineage>
        <taxon>Eukaryota</taxon>
        <taxon>Metazoa</taxon>
        <taxon>Ecdysozoa</taxon>
        <taxon>Arthropoda</taxon>
        <taxon>Hexapoda</taxon>
        <taxon>Insecta</taxon>
        <taxon>Pterygota</taxon>
        <taxon>Neoptera</taxon>
        <taxon>Endopterygota</taxon>
        <taxon>Hymenoptera</taxon>
        <taxon>Apocrita</taxon>
        <taxon>Proctotrupomorpha</taxon>
        <taxon>Chalcidoidea</taxon>
        <taxon>Trichogrammatidae</taxon>
        <taxon>Trichogramma</taxon>
    </lineage>
</organism>
<dbReference type="Proteomes" id="UP000479190">
    <property type="component" value="Unassembled WGS sequence"/>
</dbReference>
<protein>
    <recommendedName>
        <fullName evidence="5">tRNA (cytosine(38)-C(5))-methyltransferase</fullName>
        <ecNumber evidence="4">2.1.1.204</ecNumber>
    </recommendedName>
    <alternativeName>
        <fullName evidence="6">DNA (cytosine-5)-methyltransferase-like protein 2</fullName>
    </alternativeName>
</protein>
<comment type="similarity">
    <text evidence="7">Belongs to the class I-like SAM-binding methyltransferase superfamily. C5-methyltransferase family.</text>
</comment>
<evidence type="ECO:0000313" key="8">
    <source>
        <dbReference type="EMBL" id="CAB0043586.1"/>
    </source>
</evidence>
<dbReference type="PROSITE" id="PS00095">
    <property type="entry name" value="C5_MTASE_2"/>
    <property type="match status" value="1"/>
</dbReference>
<sequence length="330" mass="38080">MHYALTESGVDGKVIRSIDINTVANTVYNHNFRKTTNLNRNIQYLTVKQIMDWDIDCILMSPPCQPFCRVGLKKDSSDNRCAPLLHLLEIIPEIATLKYILIENVKGFESSQAREELILSPCQFGIPNSRHRYYCLAKRKDLNFVFKDSELLTQLPEEITTILAQKNKLSLDGDKELNPVAFKDCYKLKNILETEVDDTYLVPKRHVVKRGKVFDIRNPESTGSCCFTKAYSHYMEGTGSVLSPFTDEKVKNKFIEASNAESEEKQVEILKSMNIRFFTPREVARLMCFPENFTFPDRTTLKQKYRLLGNSINVFVVSQLIYLLNYENTL</sequence>
<evidence type="ECO:0000256" key="3">
    <source>
        <dbReference type="ARBA" id="ARBA00022691"/>
    </source>
</evidence>
<evidence type="ECO:0000256" key="2">
    <source>
        <dbReference type="ARBA" id="ARBA00022679"/>
    </source>
</evidence>
<dbReference type="OrthoDB" id="414133at2759"/>
<dbReference type="InterPro" id="IPR001525">
    <property type="entry name" value="C5_MeTfrase"/>
</dbReference>